<organism evidence="3 4">
    <name type="scientific">Candidatus Woesebacteria bacterium RIFOXYB1_FULL_38_16</name>
    <dbReference type="NCBI Taxonomy" id="1802538"/>
    <lineage>
        <taxon>Bacteria</taxon>
        <taxon>Candidatus Woeseibacteriota</taxon>
    </lineage>
</organism>
<evidence type="ECO:0000259" key="2">
    <source>
        <dbReference type="PROSITE" id="PS51740"/>
    </source>
</evidence>
<dbReference type="GO" id="GO:0003677">
    <property type="term" value="F:DNA binding"/>
    <property type="evidence" value="ECO:0007669"/>
    <property type="project" value="UniProtKB-UniRule"/>
</dbReference>
<feature type="domain" description="SpoVT-AbrB" evidence="2">
    <location>
        <begin position="3"/>
        <end position="46"/>
    </location>
</feature>
<keyword evidence="1" id="KW-0238">DNA-binding</keyword>
<sequence length="76" mass="8470">MITSIITIGNSRGVRIPKLLLDESGLKEKVELKAKKGEIRIVPVKKSNAVETAILSEKALSEWNRPEEEKAWASLQ</sequence>
<evidence type="ECO:0000313" key="3">
    <source>
        <dbReference type="EMBL" id="OGM79900.1"/>
    </source>
</evidence>
<evidence type="ECO:0000313" key="4">
    <source>
        <dbReference type="Proteomes" id="UP000178999"/>
    </source>
</evidence>
<dbReference type="SMART" id="SM00966">
    <property type="entry name" value="SpoVT_AbrB"/>
    <property type="match status" value="1"/>
</dbReference>
<dbReference type="InterPro" id="IPR007159">
    <property type="entry name" value="SpoVT-AbrB_dom"/>
</dbReference>
<dbReference type="STRING" id="1802538.A2382_03160"/>
<evidence type="ECO:0000256" key="1">
    <source>
        <dbReference type="PROSITE-ProRule" id="PRU01076"/>
    </source>
</evidence>
<comment type="caution">
    <text evidence="3">The sequence shown here is derived from an EMBL/GenBank/DDBJ whole genome shotgun (WGS) entry which is preliminary data.</text>
</comment>
<reference evidence="3 4" key="1">
    <citation type="journal article" date="2016" name="Nat. Commun.">
        <title>Thousands of microbial genomes shed light on interconnected biogeochemical processes in an aquifer system.</title>
        <authorList>
            <person name="Anantharaman K."/>
            <person name="Brown C.T."/>
            <person name="Hug L.A."/>
            <person name="Sharon I."/>
            <person name="Castelle C.J."/>
            <person name="Probst A.J."/>
            <person name="Thomas B.C."/>
            <person name="Singh A."/>
            <person name="Wilkins M.J."/>
            <person name="Karaoz U."/>
            <person name="Brodie E.L."/>
            <person name="Williams K.H."/>
            <person name="Hubbard S.S."/>
            <person name="Banfield J.F."/>
        </authorList>
    </citation>
    <scope>NUCLEOTIDE SEQUENCE [LARGE SCALE GENOMIC DNA]</scope>
</reference>
<dbReference type="InterPro" id="IPR037914">
    <property type="entry name" value="SpoVT-AbrB_sf"/>
</dbReference>
<dbReference type="Pfam" id="PF04014">
    <property type="entry name" value="MazE_antitoxin"/>
    <property type="match status" value="1"/>
</dbReference>
<protein>
    <recommendedName>
        <fullName evidence="2">SpoVT-AbrB domain-containing protein</fullName>
    </recommendedName>
</protein>
<dbReference type="SUPFAM" id="SSF89447">
    <property type="entry name" value="AbrB/MazE/MraZ-like"/>
    <property type="match status" value="1"/>
</dbReference>
<accession>A0A1F8CUB1</accession>
<dbReference type="AlphaFoldDB" id="A0A1F8CUB1"/>
<dbReference type="PROSITE" id="PS51740">
    <property type="entry name" value="SPOVT_ABRB"/>
    <property type="match status" value="1"/>
</dbReference>
<name>A0A1F8CUB1_9BACT</name>
<dbReference type="Gene3D" id="2.10.260.10">
    <property type="match status" value="1"/>
</dbReference>
<gene>
    <name evidence="3" type="ORF">A2382_03160</name>
</gene>
<proteinExistence type="predicted"/>
<dbReference type="Proteomes" id="UP000178999">
    <property type="component" value="Unassembled WGS sequence"/>
</dbReference>
<dbReference type="EMBL" id="MGHY01000006">
    <property type="protein sequence ID" value="OGM79900.1"/>
    <property type="molecule type" value="Genomic_DNA"/>
</dbReference>